<name>A0A1V9YG66_ACHHY</name>
<accession>A0A1V9YG66</accession>
<reference evidence="1 2" key="1">
    <citation type="journal article" date="2014" name="Genome Biol. Evol.">
        <title>The secreted proteins of Achlya hypogyna and Thraustotheca clavata identify the ancestral oomycete secretome and reveal gene acquisitions by horizontal gene transfer.</title>
        <authorList>
            <person name="Misner I."/>
            <person name="Blouin N."/>
            <person name="Leonard G."/>
            <person name="Richards T.A."/>
            <person name="Lane C.E."/>
        </authorList>
    </citation>
    <scope>NUCLEOTIDE SEQUENCE [LARGE SCALE GENOMIC DNA]</scope>
    <source>
        <strain evidence="1 2">ATCC 48635</strain>
    </source>
</reference>
<dbReference type="InterPro" id="IPR016024">
    <property type="entry name" value="ARM-type_fold"/>
</dbReference>
<dbReference type="OrthoDB" id="7537227at2759"/>
<dbReference type="PANTHER" id="PTHR23315">
    <property type="entry name" value="U BOX DOMAIN-CONTAINING"/>
    <property type="match status" value="1"/>
</dbReference>
<protein>
    <submittedName>
        <fullName evidence="1">Uncharacterized protein</fullName>
    </submittedName>
</protein>
<proteinExistence type="predicted"/>
<dbReference type="PANTHER" id="PTHR23315:SF7">
    <property type="entry name" value="U-BOX DOMAIN-CONTAINING PROTEIN 4"/>
    <property type="match status" value="1"/>
</dbReference>
<dbReference type="Gene3D" id="1.25.10.10">
    <property type="entry name" value="Leucine-rich Repeat Variant"/>
    <property type="match status" value="2"/>
</dbReference>
<sequence>MIVTARKTPTCDVRVQMGSASTRPKTAHNLKVSRGALPVYERPTPPRATSPCKVTRQGARLPLCSPKAAYRKPTIIVSKHAIEMSIPRPVGDEDPETPDRSRIQELAKHTPGQTIFHPDIDFDGLRPLIDIAYWSSFAEVRRDAAAAFCTLSKNTANLETMAQAGALGAALALLATNKHAMDLAIVRDATDTLAALAQLPSMQRKLLGAPTGLSTVFSLLRVADVRVKRAVLKLLGHLLEVPEASALLVDHGCFNNLLHLVHSLSCRKDRILKRLAVGLLQLLATPEANKQRIAEDDTSLPQLCALFQDPYLEVDAGFRKALLECILALSHEKHAARRLVECRIVPALLFVLTTASGANAPAMDLLLLVLAVLDQFSTDPRMALPLLQHDVVPTLVAVGFATDERDQLHRPLMTKALGILAQLTKRAEAHATAMDVGVVDRISQYKLFHAPERVVREYSLSILVALAKCVTLPRRPRLPMPPVDHACHMELVARGYLHCAFAILGHANGVYELVASSKDSTKASEASDEALLAKIAMLNALTHLTESNNIRVLVCKPAVLDAVLDVARHKTALVTCAKLVADLSSHPDNLTKLVEPRLLLLLLKFIAPSCRDDDVRYEGARAFAALAAFVSMPTRERLVAGGVVGFLMRLAKHAACEIPIVRGTALLAQTAIGYLKHDAAALRIQTVMRNWRAKHVAADIKEAAAVALQSPHRRRFKQIALRATRAVVAERETRTNIQQGFLAKKGQSFN</sequence>
<evidence type="ECO:0000313" key="2">
    <source>
        <dbReference type="Proteomes" id="UP000243579"/>
    </source>
</evidence>
<organism evidence="1 2">
    <name type="scientific">Achlya hypogyna</name>
    <name type="common">Oomycete</name>
    <name type="synonym">Protoachlya hypogyna</name>
    <dbReference type="NCBI Taxonomy" id="1202772"/>
    <lineage>
        <taxon>Eukaryota</taxon>
        <taxon>Sar</taxon>
        <taxon>Stramenopiles</taxon>
        <taxon>Oomycota</taxon>
        <taxon>Saprolegniomycetes</taxon>
        <taxon>Saprolegniales</taxon>
        <taxon>Achlyaceae</taxon>
        <taxon>Achlya</taxon>
    </lineage>
</organism>
<dbReference type="EMBL" id="JNBR01001838">
    <property type="protein sequence ID" value="OQR84716.1"/>
    <property type="molecule type" value="Genomic_DNA"/>
</dbReference>
<comment type="caution">
    <text evidence="1">The sequence shown here is derived from an EMBL/GenBank/DDBJ whole genome shotgun (WGS) entry which is preliminary data.</text>
</comment>
<evidence type="ECO:0000313" key="1">
    <source>
        <dbReference type="EMBL" id="OQR84716.1"/>
    </source>
</evidence>
<dbReference type="SUPFAM" id="SSF48371">
    <property type="entry name" value="ARM repeat"/>
    <property type="match status" value="2"/>
</dbReference>
<dbReference type="AlphaFoldDB" id="A0A1V9YG66"/>
<dbReference type="Proteomes" id="UP000243579">
    <property type="component" value="Unassembled WGS sequence"/>
</dbReference>
<dbReference type="InterPro" id="IPR011989">
    <property type="entry name" value="ARM-like"/>
</dbReference>
<keyword evidence="2" id="KW-1185">Reference proteome</keyword>
<gene>
    <name evidence="1" type="ORF">ACHHYP_13019</name>
</gene>